<dbReference type="Pfam" id="PF13417">
    <property type="entry name" value="GST_N_3"/>
    <property type="match status" value="1"/>
</dbReference>
<dbReference type="SUPFAM" id="SSF47616">
    <property type="entry name" value="GST C-terminal domain-like"/>
    <property type="match status" value="1"/>
</dbReference>
<dbReference type="PROSITE" id="PS50404">
    <property type="entry name" value="GST_NTER"/>
    <property type="match status" value="1"/>
</dbReference>
<organism evidence="4 5">
    <name type="scientific">Pseudoduganella namucuonensis</name>
    <dbReference type="NCBI Taxonomy" id="1035707"/>
    <lineage>
        <taxon>Bacteria</taxon>
        <taxon>Pseudomonadati</taxon>
        <taxon>Pseudomonadota</taxon>
        <taxon>Betaproteobacteria</taxon>
        <taxon>Burkholderiales</taxon>
        <taxon>Oxalobacteraceae</taxon>
        <taxon>Telluria group</taxon>
        <taxon>Pseudoduganella</taxon>
    </lineage>
</organism>
<dbReference type="SFLD" id="SFLDS00019">
    <property type="entry name" value="Glutathione_Transferase_(cytos"/>
    <property type="match status" value="1"/>
</dbReference>
<dbReference type="GO" id="GO:0006559">
    <property type="term" value="P:L-phenylalanine catabolic process"/>
    <property type="evidence" value="ECO:0007669"/>
    <property type="project" value="TreeGrafter"/>
</dbReference>
<dbReference type="InterPro" id="IPR004045">
    <property type="entry name" value="Glutathione_S-Trfase_N"/>
</dbReference>
<accession>A0A1I7GZG6</accession>
<feature type="domain" description="GST C-terminal" evidence="3">
    <location>
        <begin position="94"/>
        <end position="221"/>
    </location>
</feature>
<dbReference type="EMBL" id="FPBO01000004">
    <property type="protein sequence ID" value="SFU53813.1"/>
    <property type="molecule type" value="Genomic_DNA"/>
</dbReference>
<dbReference type="SFLD" id="SFLDG00358">
    <property type="entry name" value="Main_(cytGST)"/>
    <property type="match status" value="1"/>
</dbReference>
<evidence type="ECO:0000259" key="2">
    <source>
        <dbReference type="PROSITE" id="PS50404"/>
    </source>
</evidence>
<comment type="similarity">
    <text evidence="1">Belongs to the GST superfamily. Zeta family.</text>
</comment>
<evidence type="ECO:0000256" key="1">
    <source>
        <dbReference type="ARBA" id="ARBA00010007"/>
    </source>
</evidence>
<dbReference type="GO" id="GO:0005737">
    <property type="term" value="C:cytoplasm"/>
    <property type="evidence" value="ECO:0007669"/>
    <property type="project" value="InterPro"/>
</dbReference>
<dbReference type="CDD" id="cd03191">
    <property type="entry name" value="GST_C_Zeta"/>
    <property type="match status" value="1"/>
</dbReference>
<dbReference type="Proteomes" id="UP000199391">
    <property type="component" value="Unassembled WGS sequence"/>
</dbReference>
<proteinExistence type="inferred from homology"/>
<dbReference type="NCBIfam" id="TIGR01262">
    <property type="entry name" value="maiA"/>
    <property type="match status" value="1"/>
</dbReference>
<evidence type="ECO:0000313" key="5">
    <source>
        <dbReference type="Proteomes" id="UP000199391"/>
    </source>
</evidence>
<dbReference type="Pfam" id="PF13410">
    <property type="entry name" value="GST_C_2"/>
    <property type="match status" value="1"/>
</dbReference>
<keyword evidence="4" id="KW-0413">Isomerase</keyword>
<dbReference type="InterPro" id="IPR040079">
    <property type="entry name" value="Glutathione_S-Trfase"/>
</dbReference>
<dbReference type="FunFam" id="1.20.1050.10:FF:000017">
    <property type="entry name" value="Maleylacetoacetate isomerase"/>
    <property type="match status" value="1"/>
</dbReference>
<dbReference type="InterPro" id="IPR036282">
    <property type="entry name" value="Glutathione-S-Trfase_C_sf"/>
</dbReference>
<sequence>MTESTSQLVLHNYFRSSSAYRVRIALGLKGLPYEYLSVHLNRDGGEQFKPAYSARNPQQLVPTLSDGGADIGQSLAIIEYLDETRPAAPLLPPAPLARARVRSLSLAMACDIHPLNNLRVLKYLSGPLGASEEGKAAWISHWHGVGLAALEADLRRDPQRGRYCVGDTPTMADCCLVPQLFAARRFGMDLAPFPTLLAIEAACLELPAFQLAHPSRQPDSE</sequence>
<dbReference type="InterPro" id="IPR036249">
    <property type="entry name" value="Thioredoxin-like_sf"/>
</dbReference>
<gene>
    <name evidence="4" type="ORF">SAMN05216552_1004216</name>
</gene>
<dbReference type="GO" id="GO:0006749">
    <property type="term" value="P:glutathione metabolic process"/>
    <property type="evidence" value="ECO:0007669"/>
    <property type="project" value="TreeGrafter"/>
</dbReference>
<dbReference type="Gene3D" id="1.20.1050.10">
    <property type="match status" value="1"/>
</dbReference>
<dbReference type="PROSITE" id="PS50405">
    <property type="entry name" value="GST_CTER"/>
    <property type="match status" value="1"/>
</dbReference>
<evidence type="ECO:0000259" key="3">
    <source>
        <dbReference type="PROSITE" id="PS50405"/>
    </source>
</evidence>
<dbReference type="PANTHER" id="PTHR42673">
    <property type="entry name" value="MALEYLACETOACETATE ISOMERASE"/>
    <property type="match status" value="1"/>
</dbReference>
<dbReference type="InterPro" id="IPR005955">
    <property type="entry name" value="GST_Zeta"/>
</dbReference>
<dbReference type="CDD" id="cd03042">
    <property type="entry name" value="GST_N_Zeta"/>
    <property type="match status" value="1"/>
</dbReference>
<dbReference type="PANTHER" id="PTHR42673:SF21">
    <property type="entry name" value="GLUTATHIONE S-TRANSFERASE YFCF"/>
    <property type="match status" value="1"/>
</dbReference>
<keyword evidence="5" id="KW-1185">Reference proteome</keyword>
<dbReference type="AlphaFoldDB" id="A0A1I7GZG6"/>
<dbReference type="STRING" id="1035707.SAMN05216552_1004216"/>
<dbReference type="OrthoDB" id="509852at2"/>
<name>A0A1I7GZG6_9BURK</name>
<reference evidence="5" key="1">
    <citation type="submission" date="2016-10" db="EMBL/GenBank/DDBJ databases">
        <authorList>
            <person name="Varghese N."/>
            <person name="Submissions S."/>
        </authorList>
    </citation>
    <scope>NUCLEOTIDE SEQUENCE [LARGE SCALE GENOMIC DNA]</scope>
    <source>
        <strain evidence="5">CGMCC 1.11014</strain>
    </source>
</reference>
<dbReference type="GO" id="GO:0016034">
    <property type="term" value="F:maleylacetoacetate isomerase activity"/>
    <property type="evidence" value="ECO:0007669"/>
    <property type="project" value="TreeGrafter"/>
</dbReference>
<dbReference type="Gene3D" id="3.40.30.10">
    <property type="entry name" value="Glutaredoxin"/>
    <property type="match status" value="1"/>
</dbReference>
<dbReference type="InterPro" id="IPR034330">
    <property type="entry name" value="GST_Zeta_C"/>
</dbReference>
<dbReference type="InterPro" id="IPR034333">
    <property type="entry name" value="GST_Zeta_N"/>
</dbReference>
<protein>
    <submittedName>
        <fullName evidence="4">Maleylacetoacetate isomerase</fullName>
    </submittedName>
</protein>
<dbReference type="GO" id="GO:0004364">
    <property type="term" value="F:glutathione transferase activity"/>
    <property type="evidence" value="ECO:0007669"/>
    <property type="project" value="TreeGrafter"/>
</dbReference>
<feature type="domain" description="GST N-terminal" evidence="2">
    <location>
        <begin position="6"/>
        <end position="89"/>
    </location>
</feature>
<dbReference type="InterPro" id="IPR010987">
    <property type="entry name" value="Glutathione-S-Trfase_C-like"/>
</dbReference>
<evidence type="ECO:0000313" key="4">
    <source>
        <dbReference type="EMBL" id="SFU53813.1"/>
    </source>
</evidence>
<dbReference type="SUPFAM" id="SSF52833">
    <property type="entry name" value="Thioredoxin-like"/>
    <property type="match status" value="1"/>
</dbReference>